<feature type="chain" id="PRO_5047022559" evidence="1">
    <location>
        <begin position="28"/>
        <end position="254"/>
    </location>
</feature>
<evidence type="ECO:0000259" key="2">
    <source>
        <dbReference type="Pfam" id="PF10988"/>
    </source>
</evidence>
<dbReference type="Gene3D" id="2.160.20.120">
    <property type="match status" value="1"/>
</dbReference>
<dbReference type="RefSeq" id="WP_311536156.1">
    <property type="nucleotide sequence ID" value="NZ_JAVRHQ010000028.1"/>
</dbReference>
<proteinExistence type="predicted"/>
<dbReference type="Proteomes" id="UP001262889">
    <property type="component" value="Unassembled WGS sequence"/>
</dbReference>
<reference evidence="3 4" key="1">
    <citation type="submission" date="2023-09" db="EMBL/GenBank/DDBJ databases">
        <authorList>
            <person name="Rey-Velasco X."/>
        </authorList>
    </citation>
    <scope>NUCLEOTIDE SEQUENCE [LARGE SCALE GENOMIC DNA]</scope>
    <source>
        <strain evidence="3 4">F363</strain>
    </source>
</reference>
<evidence type="ECO:0000256" key="1">
    <source>
        <dbReference type="SAM" id="SignalP"/>
    </source>
</evidence>
<dbReference type="EMBL" id="JAVRHQ010000028">
    <property type="protein sequence ID" value="MDT0644539.1"/>
    <property type="molecule type" value="Genomic_DNA"/>
</dbReference>
<dbReference type="Pfam" id="PF10988">
    <property type="entry name" value="DUF2807"/>
    <property type="match status" value="1"/>
</dbReference>
<keyword evidence="1" id="KW-0732">Signal</keyword>
<protein>
    <submittedName>
        <fullName evidence="3">Head GIN domain-containing protein</fullName>
    </submittedName>
</protein>
<evidence type="ECO:0000313" key="4">
    <source>
        <dbReference type="Proteomes" id="UP001262889"/>
    </source>
</evidence>
<feature type="domain" description="Putative auto-transporter adhesin head GIN" evidence="2">
    <location>
        <begin position="36"/>
        <end position="237"/>
    </location>
</feature>
<feature type="signal peptide" evidence="1">
    <location>
        <begin position="1"/>
        <end position="27"/>
    </location>
</feature>
<dbReference type="InterPro" id="IPR021255">
    <property type="entry name" value="DUF2807"/>
</dbReference>
<organism evidence="3 4">
    <name type="scientific">Autumnicola tepida</name>
    <dbReference type="NCBI Taxonomy" id="3075595"/>
    <lineage>
        <taxon>Bacteria</taxon>
        <taxon>Pseudomonadati</taxon>
        <taxon>Bacteroidota</taxon>
        <taxon>Flavobacteriia</taxon>
        <taxon>Flavobacteriales</taxon>
        <taxon>Flavobacteriaceae</taxon>
        <taxon>Autumnicola</taxon>
    </lineage>
</organism>
<evidence type="ECO:0000313" key="3">
    <source>
        <dbReference type="EMBL" id="MDT0644539.1"/>
    </source>
</evidence>
<sequence length="254" mass="28862">MKNKFLVAKQSLIALMICVFSFNFSNAQSETVKVYHFSEVTISPYIEAVFKQSNEESVVIENSKVAREKINIEIDGKELHIYLEDARIVGKEKEVHVNGHEVDKPIYKGTEVRITVNYKELDGVEIRSEERIQFKDPIKTVDFALDIYGSPKVYFESITAEEFKVALYGESYLKVKGGKVDFQRYRCYGSSEVNTLDLESDKTKIAAYGSNHVVINVSEELKVSAFGESNIEYKGDARLKNGLKIGETVIHKIH</sequence>
<comment type="caution">
    <text evidence="3">The sequence shown here is derived from an EMBL/GenBank/DDBJ whole genome shotgun (WGS) entry which is preliminary data.</text>
</comment>
<name>A0ABU3CDW9_9FLAO</name>
<gene>
    <name evidence="3" type="ORF">RM553_16990</name>
</gene>
<accession>A0ABU3CDW9</accession>
<keyword evidence="4" id="KW-1185">Reference proteome</keyword>